<evidence type="ECO:0000313" key="2">
    <source>
        <dbReference type="Proteomes" id="UP000198803"/>
    </source>
</evidence>
<reference evidence="1 2" key="1">
    <citation type="submission" date="2016-10" db="EMBL/GenBank/DDBJ databases">
        <authorList>
            <person name="Varghese N."/>
            <person name="Submissions S."/>
        </authorList>
    </citation>
    <scope>NUCLEOTIDE SEQUENCE [LARGE SCALE GENOMIC DNA]</scope>
    <source>
        <strain evidence="1 2">GAS524</strain>
    </source>
</reference>
<sequence>MDFFKPGSFSILMLNTDGSLTEIDASPDFLTNAAGETQSCDCPPGVCLGEAGNELADDDYNDDDDVIFVEDEGVHPADRLEAVAQLGRITESLASLANLQGRLVSELLEG</sequence>
<evidence type="ECO:0000313" key="1">
    <source>
        <dbReference type="EMBL" id="SDK45371.1"/>
    </source>
</evidence>
<protein>
    <submittedName>
        <fullName evidence="1">Uncharacterized protein</fullName>
    </submittedName>
</protein>
<dbReference type="EMBL" id="LT629693">
    <property type="protein sequence ID" value="SDK45371.1"/>
    <property type="molecule type" value="Genomic_DNA"/>
</dbReference>
<dbReference type="Proteomes" id="UP000198803">
    <property type="component" value="Chromosome I"/>
</dbReference>
<keyword evidence="2" id="KW-1185">Reference proteome</keyword>
<name>A0ABY0QHG4_9BRAD</name>
<proteinExistence type="predicted"/>
<accession>A0ABY0QHG4</accession>
<dbReference type="RefSeq" id="WP_091977349.1">
    <property type="nucleotide sequence ID" value="NZ_LT629693.1"/>
</dbReference>
<organism evidence="1 2">
    <name type="scientific">Bradyrhizobium ottawaense</name>
    <dbReference type="NCBI Taxonomy" id="931866"/>
    <lineage>
        <taxon>Bacteria</taxon>
        <taxon>Pseudomonadati</taxon>
        <taxon>Pseudomonadota</taxon>
        <taxon>Alphaproteobacteria</taxon>
        <taxon>Hyphomicrobiales</taxon>
        <taxon>Nitrobacteraceae</taxon>
        <taxon>Bradyrhizobium</taxon>
    </lineage>
</organism>
<gene>
    <name evidence="1" type="ORF">SAMN05444163_8148</name>
</gene>